<proteinExistence type="predicted"/>
<reference evidence="2 3" key="1">
    <citation type="journal article" date="2016" name="Nat. Commun.">
        <title>Thousands of microbial genomes shed light on interconnected biogeochemical processes in an aquifer system.</title>
        <authorList>
            <person name="Anantharaman K."/>
            <person name="Brown C.T."/>
            <person name="Hug L.A."/>
            <person name="Sharon I."/>
            <person name="Castelle C.J."/>
            <person name="Probst A.J."/>
            <person name="Thomas B.C."/>
            <person name="Singh A."/>
            <person name="Wilkins M.J."/>
            <person name="Karaoz U."/>
            <person name="Brodie E.L."/>
            <person name="Williams K.H."/>
            <person name="Hubbard S.S."/>
            <person name="Banfield J.F."/>
        </authorList>
    </citation>
    <scope>NUCLEOTIDE SEQUENCE [LARGE SCALE GENOMIC DNA]</scope>
</reference>
<gene>
    <name evidence="2" type="ORF">A2703_00385</name>
</gene>
<evidence type="ECO:0000259" key="1">
    <source>
        <dbReference type="SMART" id="SM01252"/>
    </source>
</evidence>
<comment type="caution">
    <text evidence="2">The sequence shown here is derived from an EMBL/GenBank/DDBJ whole genome shotgun (WGS) entry which is preliminary data.</text>
</comment>
<dbReference type="STRING" id="1817722.A2703_00385"/>
<sequence>MNNKKQQKITVKGVEIVTFKKNESDFISLTDIAKYKGAAETDDVIKNWMRNRSTIEFLGLWEKLNNPKFKPVEFDGLNVALLGMTAKDWRDKNPSPQSMRLVQLNQVAIIQMQSLLDSSSVKKLK</sequence>
<accession>A0A1F5EWS8</accession>
<dbReference type="AlphaFoldDB" id="A0A1F5EWS8"/>
<evidence type="ECO:0000313" key="2">
    <source>
        <dbReference type="EMBL" id="OGD71832.1"/>
    </source>
</evidence>
<dbReference type="SMART" id="SM01252">
    <property type="entry name" value="KilA-N"/>
    <property type="match status" value="1"/>
</dbReference>
<dbReference type="Proteomes" id="UP000177979">
    <property type="component" value="Unassembled WGS sequence"/>
</dbReference>
<name>A0A1F5EWS8_9BACT</name>
<dbReference type="InterPro" id="IPR018004">
    <property type="entry name" value="KilA/APSES_HTH"/>
</dbReference>
<feature type="domain" description="KilA/APSES-type HTH DNA-binding" evidence="1">
    <location>
        <begin position="15"/>
        <end position="119"/>
    </location>
</feature>
<dbReference type="EMBL" id="MFAG01000021">
    <property type="protein sequence ID" value="OGD71832.1"/>
    <property type="molecule type" value="Genomic_DNA"/>
</dbReference>
<dbReference type="Pfam" id="PF04383">
    <property type="entry name" value="KilA-N"/>
    <property type="match status" value="1"/>
</dbReference>
<protein>
    <recommendedName>
        <fullName evidence="1">KilA/APSES-type HTH DNA-binding domain-containing protein</fullName>
    </recommendedName>
</protein>
<organism evidence="2 3">
    <name type="scientific">Candidatus Collierbacteria bacterium RIFCSPHIGHO2_01_FULL_50_25</name>
    <dbReference type="NCBI Taxonomy" id="1817722"/>
    <lineage>
        <taxon>Bacteria</taxon>
        <taxon>Candidatus Collieribacteriota</taxon>
    </lineage>
</organism>
<evidence type="ECO:0000313" key="3">
    <source>
        <dbReference type="Proteomes" id="UP000177979"/>
    </source>
</evidence>